<dbReference type="AlphaFoldDB" id="A0A3Q2D7U6"/>
<name>A0A3Q2D7U6_CYPVA</name>
<dbReference type="GeneTree" id="ENSGT00940000154902"/>
<evidence type="ECO:0000256" key="3">
    <source>
        <dbReference type="SAM" id="MobiDB-lite"/>
    </source>
</evidence>
<accession>A0A3Q2D7U6</accession>
<reference evidence="4" key="2">
    <citation type="submission" date="2025-09" db="UniProtKB">
        <authorList>
            <consortium name="Ensembl"/>
        </authorList>
    </citation>
    <scope>IDENTIFICATION</scope>
</reference>
<keyword evidence="2" id="KW-0539">Nucleus</keyword>
<dbReference type="GO" id="GO:0043484">
    <property type="term" value="P:regulation of RNA splicing"/>
    <property type="evidence" value="ECO:0007669"/>
    <property type="project" value="TreeGrafter"/>
</dbReference>
<feature type="region of interest" description="Disordered" evidence="3">
    <location>
        <begin position="1055"/>
        <end position="1094"/>
    </location>
</feature>
<dbReference type="PANTHER" id="PTHR23348:SF16">
    <property type="entry name" value="LEUCINE RICH REPEAT FAMILY PROTEIN"/>
    <property type="match status" value="1"/>
</dbReference>
<organism evidence="4 5">
    <name type="scientific">Cyprinodon variegatus</name>
    <name type="common">Sheepshead minnow</name>
    <dbReference type="NCBI Taxonomy" id="28743"/>
    <lineage>
        <taxon>Eukaryota</taxon>
        <taxon>Metazoa</taxon>
        <taxon>Chordata</taxon>
        <taxon>Craniata</taxon>
        <taxon>Vertebrata</taxon>
        <taxon>Euteleostomi</taxon>
        <taxon>Actinopterygii</taxon>
        <taxon>Neopterygii</taxon>
        <taxon>Teleostei</taxon>
        <taxon>Neoteleostei</taxon>
        <taxon>Acanthomorphata</taxon>
        <taxon>Ovalentaria</taxon>
        <taxon>Atherinomorphae</taxon>
        <taxon>Cyprinodontiformes</taxon>
        <taxon>Cyprinodontidae</taxon>
        <taxon>Cyprinodon</taxon>
    </lineage>
</organism>
<dbReference type="PANTHER" id="PTHR23348">
    <property type="entry name" value="PERIAXIN/AHNAK"/>
    <property type="match status" value="1"/>
</dbReference>
<sequence>MPTHRRGRSLSEALTLEESEEGGLVISSVTNDSHNLKEGDEILGATINFDQLSKEEVIKVLKLMEPYDDKVHVLTRGGLSKSMFNLDDCARNPEAMLKDSYSKLYNAKIKRFVKDDPSAANSSKVNPKHDMGLPRLGVDFGHLKSKPLSSDFDASLESEARDLTDGSNLNLPPLGVGDKGLRLNLNARNPQSCLGDISFSQKSPDGINGKINGPDAEVTTPHESLTIPSGKLSLKHSKRLKTPDLNLDDPSSFVKSPELRLSGKQMDLGNMDANALSGSVTLPNSGFSGGNSTDLATDTFLISNKGPSGNYKPPKFTMPKFDLPDIQVPGLNGNVELPEGDLKAPDLDVSAPNLRAGMNMPSINMPKADFKTPKLDLSGPKANLDMPSGKLKMPEIQGPDWDINAPSGKLKMPKMDISGTLPKGPNLDLNADLKSPDWSLKSPKIKGGMHAPDLPDLPDMNLKGPKLDVDTPDVNIGSPKGKFKMPKLKMPKFSLPGMKGPELDGNLNGPDIDVNAPDLNLKGPKTDLDFEKPGWSGKFKKPHLNLPDLNLSGPKIDSPNLDLRAPDLDVSGPNLRGGMNMPDINMPKADFKTPKLDLSGPEANLDMPSGKLKMPEIQGPNWDVNAPSGKLKMPKMNLSGTLPKGSNLDLDGDLKSPDFSLKAPKVKGGMNGFEGPDVDFGSPSRKGKRHKLKMPDVGFSAPKIDSYDLNAQKIKGGFESNLSLSSNDFKSSKPDFDVPDVDFGTSPFKLPNLKVPNVGFSSPKLDSPDLDFKTPKLSPKLPKGHNLTLNSDFNSPELNLRAPNMKAELGSLKLSDPNLNLQGSKFDMDTPDGNIGLPGANFKKSKKKMPNVFNADIPNELQGPGLIMPIAHSNVPKGSPKLRGPDLSLPALDLADVRLNGSRPSAKHPNVRMNNMIGQPEMKLSGPRGQGRFSGAQMGMNTSMIDIRDPHLRYPDLNIDDASINFKGASYKNRRSNMAGMSIKRPDLDIDQDIRFTHPNRKSSRTNVRSSNPATNNALHQYIDFNRPDLNIDDFTGKYHVPRARGSQLDLRAPSSYEQGIPSSYVESRNSRGLPAGTRNHNLHGFSHSSQLRGPEASDGYYVTIFPKQAQSQRVPNTKSNSMGRLSFPTGKMDLDVPDENYLKGSTFFFSNLV</sequence>
<dbReference type="STRING" id="28743.ENSCVAP00000014628"/>
<reference evidence="4" key="1">
    <citation type="submission" date="2025-08" db="UniProtKB">
        <authorList>
            <consortium name="Ensembl"/>
        </authorList>
    </citation>
    <scope>IDENTIFICATION</scope>
</reference>
<evidence type="ECO:0000256" key="2">
    <source>
        <dbReference type="ARBA" id="ARBA00023242"/>
    </source>
</evidence>
<dbReference type="OMA" id="PEIDGNF"/>
<feature type="region of interest" description="Disordered" evidence="3">
    <location>
        <begin position="665"/>
        <end position="691"/>
    </location>
</feature>
<evidence type="ECO:0000313" key="5">
    <source>
        <dbReference type="Proteomes" id="UP000265020"/>
    </source>
</evidence>
<dbReference type="OrthoDB" id="8058206at2759"/>
<evidence type="ECO:0000256" key="1">
    <source>
        <dbReference type="ARBA" id="ARBA00004123"/>
    </source>
</evidence>
<evidence type="ECO:0000313" key="4">
    <source>
        <dbReference type="Ensembl" id="ENSCVAP00000014628.1"/>
    </source>
</evidence>
<dbReference type="KEGG" id="cvg:107102245"/>
<dbReference type="GeneID" id="107102245"/>
<dbReference type="InterPro" id="IPR052082">
    <property type="entry name" value="Myelin_sheath_structural"/>
</dbReference>
<dbReference type="Proteomes" id="UP000265020">
    <property type="component" value="Unassembled WGS sequence"/>
</dbReference>
<keyword evidence="5" id="KW-1185">Reference proteome</keyword>
<dbReference type="GO" id="GO:0005634">
    <property type="term" value="C:nucleus"/>
    <property type="evidence" value="ECO:0007669"/>
    <property type="project" value="UniProtKB-SubCell"/>
</dbReference>
<comment type="subcellular location">
    <subcellularLocation>
        <location evidence="1">Nucleus</location>
    </subcellularLocation>
</comment>
<dbReference type="GO" id="GO:0005737">
    <property type="term" value="C:cytoplasm"/>
    <property type="evidence" value="ECO:0007669"/>
    <property type="project" value="TreeGrafter"/>
</dbReference>
<protein>
    <submittedName>
        <fullName evidence="4">Neuroblast differentiation-associated protein AHNAK-like</fullName>
    </submittedName>
</protein>
<feature type="compositionally biased region" description="Polar residues" evidence="3">
    <location>
        <begin position="1056"/>
        <end position="1068"/>
    </location>
</feature>
<proteinExistence type="predicted"/>
<dbReference type="RefSeq" id="XP_015256944.1">
    <property type="nucleotide sequence ID" value="XM_015401458.1"/>
</dbReference>
<dbReference type="Ensembl" id="ENSCVAT00000022513.1">
    <property type="protein sequence ID" value="ENSCVAP00000014628.1"/>
    <property type="gene ID" value="ENSCVAG00000017307.1"/>
</dbReference>
<feature type="region of interest" description="Disordered" evidence="3">
    <location>
        <begin position="468"/>
        <end position="488"/>
    </location>
</feature>